<reference evidence="3" key="1">
    <citation type="submission" date="2016-10" db="EMBL/GenBank/DDBJ databases">
        <authorList>
            <person name="Varghese N."/>
            <person name="Submissions S."/>
        </authorList>
    </citation>
    <scope>NUCLEOTIDE SEQUENCE [LARGE SCALE GENOMIC DNA]</scope>
    <source>
        <strain evidence="3">SUR2</strain>
    </source>
</reference>
<feature type="chain" id="PRO_5009678649" evidence="1">
    <location>
        <begin position="19"/>
        <end position="186"/>
    </location>
</feature>
<organism evidence="2 3">
    <name type="scientific">Chryseobacterium limigenitum</name>
    <dbReference type="NCBI Taxonomy" id="1612149"/>
    <lineage>
        <taxon>Bacteria</taxon>
        <taxon>Pseudomonadati</taxon>
        <taxon>Bacteroidota</taxon>
        <taxon>Flavobacteriia</taxon>
        <taxon>Flavobacteriales</taxon>
        <taxon>Weeksellaceae</taxon>
        <taxon>Chryseobacterium group</taxon>
        <taxon>Chryseobacterium</taxon>
    </lineage>
</organism>
<keyword evidence="1" id="KW-0732">Signal</keyword>
<proteinExistence type="predicted"/>
<accession>A0A1K2INM4</accession>
<evidence type="ECO:0000313" key="2">
    <source>
        <dbReference type="EMBL" id="SFZ93894.1"/>
    </source>
</evidence>
<evidence type="ECO:0000256" key="1">
    <source>
        <dbReference type="SAM" id="SignalP"/>
    </source>
</evidence>
<dbReference type="AlphaFoldDB" id="A0A1K2INM4"/>
<gene>
    <name evidence="2" type="ORF">SAMN05216324_105282</name>
</gene>
<name>A0A1K2INM4_9FLAO</name>
<dbReference type="RefSeq" id="WP_139255445.1">
    <property type="nucleotide sequence ID" value="NZ_FPKW01000005.1"/>
</dbReference>
<sequence>MKKLLLLAVMFISYGLSAQTSPGDLYIQNYTPHYIEYFIWRSNLSNTAGGCAPTLEPRAATGGLMKLSYSTNPGYSSTDALHQFNVNTTFSANPAFPTTPIIGAWILNGINTYTAPAPILTTFSNATTYHGVKFGVQDINGVNIGGYYSLGQECGGPIIPDLSYNPNAVIAGSFFSFGGANWMILY</sequence>
<protein>
    <submittedName>
        <fullName evidence="2">Uncharacterized protein</fullName>
    </submittedName>
</protein>
<dbReference type="Proteomes" id="UP000182034">
    <property type="component" value="Unassembled WGS sequence"/>
</dbReference>
<dbReference type="EMBL" id="FPKW01000005">
    <property type="protein sequence ID" value="SFZ93894.1"/>
    <property type="molecule type" value="Genomic_DNA"/>
</dbReference>
<dbReference type="OrthoDB" id="1248305at2"/>
<feature type="signal peptide" evidence="1">
    <location>
        <begin position="1"/>
        <end position="18"/>
    </location>
</feature>
<keyword evidence="3" id="KW-1185">Reference proteome</keyword>
<evidence type="ECO:0000313" key="3">
    <source>
        <dbReference type="Proteomes" id="UP000182034"/>
    </source>
</evidence>